<evidence type="ECO:0000313" key="2">
    <source>
        <dbReference type="EMBL" id="KAH9832863.1"/>
    </source>
</evidence>
<accession>A0ABQ8K6S5</accession>
<name>A0ABQ8K6S5_9APHY</name>
<keyword evidence="1" id="KW-0732">Signal</keyword>
<protein>
    <recommendedName>
        <fullName evidence="4">Secreted protein</fullName>
    </recommendedName>
</protein>
<comment type="caution">
    <text evidence="2">The sequence shown here is derived from an EMBL/GenBank/DDBJ whole genome shotgun (WGS) entry which is preliminary data.</text>
</comment>
<proteinExistence type="predicted"/>
<evidence type="ECO:0000256" key="1">
    <source>
        <dbReference type="SAM" id="SignalP"/>
    </source>
</evidence>
<dbReference type="GeneID" id="71997972"/>
<feature type="signal peptide" evidence="1">
    <location>
        <begin position="1"/>
        <end position="34"/>
    </location>
</feature>
<gene>
    <name evidence="2" type="ORF">C8Q71DRAFT_241979</name>
</gene>
<organism evidence="2 3">
    <name type="scientific">Rhodofomes roseus</name>
    <dbReference type="NCBI Taxonomy" id="34475"/>
    <lineage>
        <taxon>Eukaryota</taxon>
        <taxon>Fungi</taxon>
        <taxon>Dikarya</taxon>
        <taxon>Basidiomycota</taxon>
        <taxon>Agaricomycotina</taxon>
        <taxon>Agaricomycetes</taxon>
        <taxon>Polyporales</taxon>
        <taxon>Rhodofomes</taxon>
    </lineage>
</organism>
<sequence>MSHHCPWNHCSGHIRLHMWLAVLMLGCSHRGDLGRPLPPRCRLGVDARRYPRQVRSSYQLAQILIISPLPHVNLGRVLQHPHAEGTAKRPRASYDPYLRCDLAVWRRATIAEALM</sequence>
<keyword evidence="3" id="KW-1185">Reference proteome</keyword>
<feature type="chain" id="PRO_5047402198" description="Secreted protein" evidence="1">
    <location>
        <begin position="35"/>
        <end position="115"/>
    </location>
</feature>
<dbReference type="Proteomes" id="UP000814176">
    <property type="component" value="Unassembled WGS sequence"/>
</dbReference>
<reference evidence="2 3" key="1">
    <citation type="journal article" date="2021" name="Environ. Microbiol.">
        <title>Gene family expansions and transcriptome signatures uncover fungal adaptations to wood decay.</title>
        <authorList>
            <person name="Hage H."/>
            <person name="Miyauchi S."/>
            <person name="Viragh M."/>
            <person name="Drula E."/>
            <person name="Min B."/>
            <person name="Chaduli D."/>
            <person name="Navarro D."/>
            <person name="Favel A."/>
            <person name="Norest M."/>
            <person name="Lesage-Meessen L."/>
            <person name="Balint B."/>
            <person name="Merenyi Z."/>
            <person name="de Eugenio L."/>
            <person name="Morin E."/>
            <person name="Martinez A.T."/>
            <person name="Baldrian P."/>
            <person name="Stursova M."/>
            <person name="Martinez M.J."/>
            <person name="Novotny C."/>
            <person name="Magnuson J.K."/>
            <person name="Spatafora J.W."/>
            <person name="Maurice S."/>
            <person name="Pangilinan J."/>
            <person name="Andreopoulos W."/>
            <person name="LaButti K."/>
            <person name="Hundley H."/>
            <person name="Na H."/>
            <person name="Kuo A."/>
            <person name="Barry K."/>
            <person name="Lipzen A."/>
            <person name="Henrissat B."/>
            <person name="Riley R."/>
            <person name="Ahrendt S."/>
            <person name="Nagy L.G."/>
            <person name="Grigoriev I.V."/>
            <person name="Martin F."/>
            <person name="Rosso M.N."/>
        </authorList>
    </citation>
    <scope>NUCLEOTIDE SEQUENCE [LARGE SCALE GENOMIC DNA]</scope>
    <source>
        <strain evidence="2 3">CIRM-BRFM 1785</strain>
    </source>
</reference>
<evidence type="ECO:0000313" key="3">
    <source>
        <dbReference type="Proteomes" id="UP000814176"/>
    </source>
</evidence>
<dbReference type="EMBL" id="JADCUA010000020">
    <property type="protein sequence ID" value="KAH9832863.1"/>
    <property type="molecule type" value="Genomic_DNA"/>
</dbReference>
<evidence type="ECO:0008006" key="4">
    <source>
        <dbReference type="Google" id="ProtNLM"/>
    </source>
</evidence>
<dbReference type="RefSeq" id="XP_047775629.1">
    <property type="nucleotide sequence ID" value="XM_047917240.1"/>
</dbReference>